<dbReference type="EMBL" id="QXGA01003321">
    <property type="protein sequence ID" value="KAE9084677.1"/>
    <property type="molecule type" value="Genomic_DNA"/>
</dbReference>
<evidence type="ECO:0000256" key="1">
    <source>
        <dbReference type="SAM" id="MobiDB-lite"/>
    </source>
</evidence>
<dbReference type="AlphaFoldDB" id="A0A6A3QW13"/>
<evidence type="ECO:0000313" key="5">
    <source>
        <dbReference type="Proteomes" id="UP000440732"/>
    </source>
</evidence>
<proteinExistence type="predicted"/>
<evidence type="ECO:0000313" key="4">
    <source>
        <dbReference type="Proteomes" id="UP000429523"/>
    </source>
</evidence>
<dbReference type="EMBL" id="QXGF01003182">
    <property type="protein sequence ID" value="KAE8922187.1"/>
    <property type="molecule type" value="Genomic_DNA"/>
</dbReference>
<gene>
    <name evidence="3" type="ORF">PF006_g26424</name>
    <name evidence="2" type="ORF">PF009_g27546</name>
</gene>
<sequence>MRGRQAWEAIPDYTCNGVTTRLVEENGVMVLRSLRRTDPWTTRAAPAGPVFYPSVLDAQSREVQEVAFRQVERTNQVGHAPDISFDRVVMGSSDCSLSMEWHGNSATALEDSKHVEEPQRLSQASTIQCIALVQIRLERFVGDGGRDTPCPDDSERSEEGVQYDVSFNEGNPDALDTDLHLQQCAMEEGRRVDEEDTGANDTERMGEPDADAMPIHIDLHVIVESLRDAVDDNGCGQVPLKLLDEHTSNDVCKQPDEVSYAKGVTHDCDGTRQR</sequence>
<comment type="caution">
    <text evidence="3">The sequence shown here is derived from an EMBL/GenBank/DDBJ whole genome shotgun (WGS) entry which is preliminary data.</text>
</comment>
<accession>A0A6A3QW13</accession>
<feature type="region of interest" description="Disordered" evidence="1">
    <location>
        <begin position="188"/>
        <end position="209"/>
    </location>
</feature>
<protein>
    <submittedName>
        <fullName evidence="3">Uncharacterized protein</fullName>
    </submittedName>
</protein>
<organism evidence="3 5">
    <name type="scientific">Phytophthora fragariae</name>
    <dbReference type="NCBI Taxonomy" id="53985"/>
    <lineage>
        <taxon>Eukaryota</taxon>
        <taxon>Sar</taxon>
        <taxon>Stramenopiles</taxon>
        <taxon>Oomycota</taxon>
        <taxon>Peronosporomycetes</taxon>
        <taxon>Peronosporales</taxon>
        <taxon>Peronosporaceae</taxon>
        <taxon>Phytophthora</taxon>
    </lineage>
</organism>
<reference evidence="4 5" key="1">
    <citation type="submission" date="2018-08" db="EMBL/GenBank/DDBJ databases">
        <title>Genomic investigation of the strawberry pathogen Phytophthora fragariae indicates pathogenicity is determined by transcriptional variation in three key races.</title>
        <authorList>
            <person name="Adams T.M."/>
            <person name="Armitage A.D."/>
            <person name="Sobczyk M.K."/>
            <person name="Bates H.J."/>
            <person name="Dunwell J.M."/>
            <person name="Nellist C.F."/>
            <person name="Harrison R.J."/>
        </authorList>
    </citation>
    <scope>NUCLEOTIDE SEQUENCE [LARGE SCALE GENOMIC DNA]</scope>
    <source>
        <strain evidence="3 5">NOV-5</strain>
        <strain evidence="2 4">NOV-9</strain>
    </source>
</reference>
<dbReference type="Proteomes" id="UP000440732">
    <property type="component" value="Unassembled WGS sequence"/>
</dbReference>
<dbReference type="Proteomes" id="UP000429523">
    <property type="component" value="Unassembled WGS sequence"/>
</dbReference>
<evidence type="ECO:0000313" key="2">
    <source>
        <dbReference type="EMBL" id="KAE8922187.1"/>
    </source>
</evidence>
<evidence type="ECO:0000313" key="3">
    <source>
        <dbReference type="EMBL" id="KAE9084677.1"/>
    </source>
</evidence>
<name>A0A6A3QW13_9STRA</name>